<dbReference type="Proteomes" id="UP000014062">
    <property type="component" value="Chromosome"/>
</dbReference>
<keyword evidence="1" id="KW-0012">Acyltransferase</keyword>
<protein>
    <submittedName>
        <fullName evidence="1">Dihydrolipoamide acyltransferase component of branched-chain alpha-keto acid dehydrogenase complex</fullName>
        <ecNumber evidence="1">2.3.1.168</ecNumber>
    </submittedName>
</protein>
<gene>
    <name evidence="1" type="ORF">SLI_2507</name>
</gene>
<keyword evidence="1" id="KW-0808">Transferase</keyword>
<reference evidence="2" key="1">
    <citation type="journal article" date="2013" name="Genome Biol. Evol.">
        <title>The genome sequence of Streptomyces lividans 66 reveals a novel tRNA-dependent peptide biosynthetic system within a metal-related genomic island.</title>
        <authorList>
            <person name="Cruz-Morales P."/>
            <person name="Vijgenboom E."/>
            <person name="Iruegas-Bocardo F."/>
            <person name="Girard G."/>
            <person name="Yanez-Guerra L.A."/>
            <person name="Ramos-Aboites H.E."/>
            <person name="Pernodet J.L."/>
            <person name="Anne J."/>
            <person name="van Wezel G.P."/>
            <person name="Barona-Gomez F."/>
        </authorList>
    </citation>
    <scope>NUCLEOTIDE SEQUENCE [LARGE SCALE GENOMIC DNA]</scope>
    <source>
        <strain evidence="2">1326</strain>
    </source>
</reference>
<evidence type="ECO:0000313" key="1">
    <source>
        <dbReference type="EMBL" id="EOY47222.1"/>
    </source>
</evidence>
<proteinExistence type="predicted"/>
<evidence type="ECO:0000313" key="2">
    <source>
        <dbReference type="Proteomes" id="UP000014062"/>
    </source>
</evidence>
<accession>A0A7U9DQI2</accession>
<organism evidence="1 2">
    <name type="scientific">Streptomyces lividans 1326</name>
    <dbReference type="NCBI Taxonomy" id="1200984"/>
    <lineage>
        <taxon>Bacteria</taxon>
        <taxon>Bacillati</taxon>
        <taxon>Actinomycetota</taxon>
        <taxon>Actinomycetes</taxon>
        <taxon>Kitasatosporales</taxon>
        <taxon>Streptomycetaceae</taxon>
        <taxon>Streptomyces</taxon>
    </lineage>
</organism>
<dbReference type="EMBL" id="CM001889">
    <property type="protein sequence ID" value="EOY47222.1"/>
    <property type="molecule type" value="Genomic_DNA"/>
</dbReference>
<name>A0A7U9DQI2_STRLI</name>
<sequence>MARPSRCRASARSSATTWSRRCTSRPSCRRSSRSTSRV</sequence>
<dbReference type="AlphaFoldDB" id="A0A7U9DQI2"/>
<dbReference type="GO" id="GO:0043754">
    <property type="term" value="F:dihydrolipoamide branched chain acyltransferase activity"/>
    <property type="evidence" value="ECO:0007669"/>
    <property type="project" value="UniProtKB-EC"/>
</dbReference>
<dbReference type="EC" id="2.3.1.168" evidence="1"/>